<organism evidence="3 4">
    <name type="scientific">Filimonas zeae</name>
    <dbReference type="NCBI Taxonomy" id="1737353"/>
    <lineage>
        <taxon>Bacteria</taxon>
        <taxon>Pseudomonadati</taxon>
        <taxon>Bacteroidota</taxon>
        <taxon>Chitinophagia</taxon>
        <taxon>Chitinophagales</taxon>
        <taxon>Chitinophagaceae</taxon>
        <taxon>Filimonas</taxon>
    </lineage>
</organism>
<dbReference type="CDD" id="cd02511">
    <property type="entry name" value="Beta4Glucosyltransferase"/>
    <property type="match status" value="1"/>
</dbReference>
<sequence>MANDKISVVIICRDAAVTIEKVIASSFQISDDVLVIDSGSIDGTQEKVKATGASLVETVWQGYGATKNYGNTLAKHNWIFSLDADEYIDAELALEVNKLTLEDSTASYTTRRINYLGNHAIRFGEWGKGSGLVHRLFNRTNASWDTSPVHEKLLFNTEGAVHRLGGSLHHYTSPDIEAYQRKLNKYATLMAEKYRLKGKKATPFKRLLSPLFNFTQNYVFKGGFLDGKDGWRIARAHARYTFLKYQLLHGAKA</sequence>
<comment type="caution">
    <text evidence="3">The sequence shown here is derived from an EMBL/GenBank/DDBJ whole genome shotgun (WGS) entry which is preliminary data.</text>
</comment>
<dbReference type="Gene3D" id="3.90.550.10">
    <property type="entry name" value="Spore Coat Polysaccharide Biosynthesis Protein SpsA, Chain A"/>
    <property type="match status" value="1"/>
</dbReference>
<reference evidence="3" key="2">
    <citation type="submission" date="2020-09" db="EMBL/GenBank/DDBJ databases">
        <authorList>
            <person name="Sun Q."/>
            <person name="Zhou Y."/>
        </authorList>
    </citation>
    <scope>NUCLEOTIDE SEQUENCE</scope>
    <source>
        <strain evidence="3">CGMCC 1.15290</strain>
    </source>
</reference>
<gene>
    <name evidence="3" type="ORF">GCM10011379_54160</name>
</gene>
<comment type="similarity">
    <text evidence="1">Belongs to the glycosyltransferase 2 family. WaaE/KdtX subfamily.</text>
</comment>
<dbReference type="PANTHER" id="PTHR43630">
    <property type="entry name" value="POLY-BETA-1,6-N-ACETYL-D-GLUCOSAMINE SYNTHASE"/>
    <property type="match status" value="1"/>
</dbReference>
<name>A0A917J5L5_9BACT</name>
<evidence type="ECO:0000259" key="2">
    <source>
        <dbReference type="Pfam" id="PF00535"/>
    </source>
</evidence>
<evidence type="ECO:0000313" key="4">
    <source>
        <dbReference type="Proteomes" id="UP000627292"/>
    </source>
</evidence>
<dbReference type="PANTHER" id="PTHR43630:SF2">
    <property type="entry name" value="GLYCOSYLTRANSFERASE"/>
    <property type="match status" value="1"/>
</dbReference>
<dbReference type="InterPro" id="IPR029044">
    <property type="entry name" value="Nucleotide-diphossugar_trans"/>
</dbReference>
<evidence type="ECO:0000256" key="1">
    <source>
        <dbReference type="ARBA" id="ARBA00038494"/>
    </source>
</evidence>
<evidence type="ECO:0000313" key="3">
    <source>
        <dbReference type="EMBL" id="GGH81572.1"/>
    </source>
</evidence>
<dbReference type="EMBL" id="BMIB01000006">
    <property type="protein sequence ID" value="GGH81572.1"/>
    <property type="molecule type" value="Genomic_DNA"/>
</dbReference>
<dbReference type="AlphaFoldDB" id="A0A917J5L5"/>
<reference evidence="3" key="1">
    <citation type="journal article" date="2014" name="Int. J. Syst. Evol. Microbiol.">
        <title>Complete genome sequence of Corynebacterium casei LMG S-19264T (=DSM 44701T), isolated from a smear-ripened cheese.</title>
        <authorList>
            <consortium name="US DOE Joint Genome Institute (JGI-PGF)"/>
            <person name="Walter F."/>
            <person name="Albersmeier A."/>
            <person name="Kalinowski J."/>
            <person name="Ruckert C."/>
        </authorList>
    </citation>
    <scope>NUCLEOTIDE SEQUENCE</scope>
    <source>
        <strain evidence="3">CGMCC 1.15290</strain>
    </source>
</reference>
<protein>
    <submittedName>
        <fullName evidence="3">LPS biosynthesis</fullName>
    </submittedName>
</protein>
<proteinExistence type="inferred from homology"/>
<dbReference type="RefSeq" id="WP_188958550.1">
    <property type="nucleotide sequence ID" value="NZ_BMIB01000006.1"/>
</dbReference>
<keyword evidence="4" id="KW-1185">Reference proteome</keyword>
<dbReference type="Proteomes" id="UP000627292">
    <property type="component" value="Unassembled WGS sequence"/>
</dbReference>
<dbReference type="InterPro" id="IPR001173">
    <property type="entry name" value="Glyco_trans_2-like"/>
</dbReference>
<dbReference type="Pfam" id="PF00535">
    <property type="entry name" value="Glycos_transf_2"/>
    <property type="match status" value="1"/>
</dbReference>
<feature type="domain" description="Glycosyltransferase 2-like" evidence="2">
    <location>
        <begin position="7"/>
        <end position="112"/>
    </location>
</feature>
<dbReference type="SUPFAM" id="SSF53448">
    <property type="entry name" value="Nucleotide-diphospho-sugar transferases"/>
    <property type="match status" value="1"/>
</dbReference>
<accession>A0A917J5L5</accession>